<proteinExistence type="predicted"/>
<sequence>MAKNRTARSLDDRLKSVSWDADSPLTMSVETALGTIETRHGRFVGGRADGVEIVQIDTGTVVVHILPSRGMGIWSLESGGLHYGWMSPVDGPVHPSLVPIHDPNGLGWLEGFDELLVRCGLESNGAPEHDANGRLIYPLHGRIGNLPADSLEIEFDEVSGRLELIGQVKESRLFFSNFRLTSRIRFHAGSPDVEILDEVTNESSTEKSMQLLYHINVGAPLLEKGAKLHMAVDEIAPRDSHAATEIDRWDAYDGPESGYSERVYFARLRGNEMQQSTVMLTNQAASQGLSVTFGLRNLDRFIIWKNTGDLADGYVTGLEPATNFPNARSYEESQGRVISLRPDQTVSFRVALQPLQNAAAVAETAAKIEEIAGDEPAKIHDTPRPGWTPSA</sequence>
<protein>
    <recommendedName>
        <fullName evidence="3">DUF4432 domain-containing protein</fullName>
    </recommendedName>
</protein>
<keyword evidence="2" id="KW-1185">Reference proteome</keyword>
<name>A0A517T0Z7_9BACT</name>
<dbReference type="InterPro" id="IPR014718">
    <property type="entry name" value="GH-type_carb-bd"/>
</dbReference>
<dbReference type="AlphaFoldDB" id="A0A517T0Z7"/>
<dbReference type="Proteomes" id="UP000315003">
    <property type="component" value="Chromosome"/>
</dbReference>
<dbReference type="Gene3D" id="2.70.98.10">
    <property type="match status" value="1"/>
</dbReference>
<reference evidence="1 2" key="1">
    <citation type="submission" date="2019-02" db="EMBL/GenBank/DDBJ databases">
        <title>Deep-cultivation of Planctomycetes and their phenomic and genomic characterization uncovers novel biology.</title>
        <authorList>
            <person name="Wiegand S."/>
            <person name="Jogler M."/>
            <person name="Boedeker C."/>
            <person name="Pinto D."/>
            <person name="Vollmers J."/>
            <person name="Rivas-Marin E."/>
            <person name="Kohn T."/>
            <person name="Peeters S.H."/>
            <person name="Heuer A."/>
            <person name="Rast P."/>
            <person name="Oberbeckmann S."/>
            <person name="Bunk B."/>
            <person name="Jeske O."/>
            <person name="Meyerdierks A."/>
            <person name="Storesund J.E."/>
            <person name="Kallscheuer N."/>
            <person name="Luecker S."/>
            <person name="Lage O.M."/>
            <person name="Pohl T."/>
            <person name="Merkel B.J."/>
            <person name="Hornburger P."/>
            <person name="Mueller R.-W."/>
            <person name="Bruemmer F."/>
            <person name="Labrenz M."/>
            <person name="Spormann A.M."/>
            <person name="Op den Camp H."/>
            <person name="Overmann J."/>
            <person name="Amann R."/>
            <person name="Jetten M.S.M."/>
            <person name="Mascher T."/>
            <person name="Medema M.H."/>
            <person name="Devos D.P."/>
            <person name="Kaster A.-K."/>
            <person name="Ovreas L."/>
            <person name="Rohde M."/>
            <person name="Galperin M.Y."/>
            <person name="Jogler C."/>
        </authorList>
    </citation>
    <scope>NUCLEOTIDE SEQUENCE [LARGE SCALE GENOMIC DNA]</scope>
    <source>
        <strain evidence="1 2">SV_7m_r</strain>
    </source>
</reference>
<dbReference type="InterPro" id="IPR027839">
    <property type="entry name" value="DUF4432"/>
</dbReference>
<dbReference type="GO" id="GO:0030246">
    <property type="term" value="F:carbohydrate binding"/>
    <property type="evidence" value="ECO:0007669"/>
    <property type="project" value="InterPro"/>
</dbReference>
<dbReference type="EMBL" id="CP036272">
    <property type="protein sequence ID" value="QDT62040.1"/>
    <property type="molecule type" value="Genomic_DNA"/>
</dbReference>
<dbReference type="Pfam" id="PF14486">
    <property type="entry name" value="DUF4432"/>
    <property type="match status" value="1"/>
</dbReference>
<evidence type="ECO:0008006" key="3">
    <source>
        <dbReference type="Google" id="ProtNLM"/>
    </source>
</evidence>
<evidence type="ECO:0000313" key="2">
    <source>
        <dbReference type="Proteomes" id="UP000315003"/>
    </source>
</evidence>
<organism evidence="1 2">
    <name type="scientific">Stieleria bergensis</name>
    <dbReference type="NCBI Taxonomy" id="2528025"/>
    <lineage>
        <taxon>Bacteria</taxon>
        <taxon>Pseudomonadati</taxon>
        <taxon>Planctomycetota</taxon>
        <taxon>Planctomycetia</taxon>
        <taxon>Pirellulales</taxon>
        <taxon>Pirellulaceae</taxon>
        <taxon>Stieleria</taxon>
    </lineage>
</organism>
<evidence type="ECO:0000313" key="1">
    <source>
        <dbReference type="EMBL" id="QDT62040.1"/>
    </source>
</evidence>
<dbReference type="CDD" id="cd09023">
    <property type="entry name" value="Aldose_epim_Ec_c4013"/>
    <property type="match status" value="1"/>
</dbReference>
<dbReference type="RefSeq" id="WP_145276521.1">
    <property type="nucleotide sequence ID" value="NZ_CP036272.1"/>
</dbReference>
<dbReference type="OrthoDB" id="6183686at2"/>
<gene>
    <name evidence="1" type="ORF">SV7mr_45830</name>
</gene>
<accession>A0A517T0Z7</accession>